<evidence type="ECO:0000256" key="1">
    <source>
        <dbReference type="SAM" id="MobiDB-lite"/>
    </source>
</evidence>
<feature type="compositionally biased region" description="Pro residues" evidence="1">
    <location>
        <begin position="372"/>
        <end position="388"/>
    </location>
</feature>
<feature type="compositionally biased region" description="Pro residues" evidence="1">
    <location>
        <begin position="203"/>
        <end position="212"/>
    </location>
</feature>
<sequence>MSRDTPSAGQAAPVQRRAAADVRRAGLGAPTAADPPSIPVLPAASEPLSGRPGNASAPRSSSAPAGRPSVRRTAVGGGTQEAPGLPLSTAPTPAPTPATGPGPKPPTAPAVGTAPIQRSTADDMRFAGPAPDGAGAPTRPTPGGQPGVRISADALANKPGGGHAGEPHRRTPREPRTVRHAVSGSEHPPSGTPHRTHRTGTPLPAPAPPTRPHGPGQTVQRAAAPSAPVVHTHDPDHRTRKTGGGTGGPRPVPPPSRALTPERALTSLVPTAPAPVAPSHRQAGTAVPLRRTAPGPTVQRAPAPGVGSATPAVPSRIVPALRQAHAAAALPRAGARPAVRRAPAPGTGSAGRAVPSRTGPALSALPSAHPTLPRPLTPGAGPPSPAVPPGGGSAAPSLPVQRMASAPSPLTPRTDARPDTHPGGFLGGRERRQIGTTPTPMNHPALAPSGEPEPEPVARRPAVQRLAHPERPPHGDAVPVRSAGPRAPVRPPVGGDVPVSVQRAPMPVVTPVPPQPAAPVMPVQRFTSTPHVPPPVARPAPAPAPPPSPPVVQRAPEPGPNRTSAAPTSRGTPPSPSKHTDSPPSVAGPTGRTPAPGPAFDPRSLTDFQLDDLTHRLVGRITRHLRTELRLDRERVGRLRDPRD</sequence>
<dbReference type="STRING" id="467200.SSRG_00914"/>
<keyword evidence="3" id="KW-1185">Reference proteome</keyword>
<protein>
    <recommendedName>
        <fullName evidence="4">Extensin</fullName>
    </recommendedName>
</protein>
<evidence type="ECO:0000313" key="3">
    <source>
        <dbReference type="Proteomes" id="UP000002968"/>
    </source>
</evidence>
<dbReference type="eggNOG" id="ENOG502ZRD6">
    <property type="taxonomic scope" value="Bacteria"/>
</dbReference>
<feature type="compositionally biased region" description="Low complexity" evidence="1">
    <location>
        <begin position="8"/>
        <end position="17"/>
    </location>
</feature>
<dbReference type="AlphaFoldDB" id="D9XNF7"/>
<dbReference type="EMBL" id="GG657758">
    <property type="protein sequence ID" value="EFL38110.1"/>
    <property type="molecule type" value="Genomic_DNA"/>
</dbReference>
<reference evidence="2" key="1">
    <citation type="submission" date="2009-02" db="EMBL/GenBank/DDBJ databases">
        <title>Annotation of Streptomyces griseoflavus strain Tu4000.</title>
        <authorList>
            <consortium name="The Broad Institute Genome Sequencing Platform"/>
            <consortium name="Broad Institute Microbial Sequencing Center"/>
            <person name="Fischbach M."/>
            <person name="Godfrey P."/>
            <person name="Ward D."/>
            <person name="Young S."/>
            <person name="Zeng Q."/>
            <person name="Koehrsen M."/>
            <person name="Alvarado L."/>
            <person name="Berlin A.M."/>
            <person name="Bochicchio J."/>
            <person name="Borenstein D."/>
            <person name="Chapman S.B."/>
            <person name="Chen Z."/>
            <person name="Engels R."/>
            <person name="Freedman E."/>
            <person name="Gellesch M."/>
            <person name="Goldberg J."/>
            <person name="Griggs A."/>
            <person name="Gujja S."/>
            <person name="Heilman E.R."/>
            <person name="Heiman D.I."/>
            <person name="Hepburn T.A."/>
            <person name="Howarth C."/>
            <person name="Jen D."/>
            <person name="Larson L."/>
            <person name="Lewis B."/>
            <person name="Mehta T."/>
            <person name="Park D."/>
            <person name="Pearson M."/>
            <person name="Richards J."/>
            <person name="Roberts A."/>
            <person name="Saif S."/>
            <person name="Shea T.D."/>
            <person name="Shenoy N."/>
            <person name="Sisk P."/>
            <person name="Stolte C."/>
            <person name="Sykes S.N."/>
            <person name="Thomson T."/>
            <person name="Walk T."/>
            <person name="White J."/>
            <person name="Yandava C."/>
            <person name="Straight P."/>
            <person name="Clardy J."/>
            <person name="Hung D."/>
            <person name="Kolter R."/>
            <person name="Mekalanos J."/>
            <person name="Walker S."/>
            <person name="Walsh C.T."/>
            <person name="Wieland-Brown L.C."/>
            <person name="Haas B."/>
            <person name="Nusbaum C."/>
            <person name="Birren B."/>
        </authorList>
    </citation>
    <scope>NUCLEOTIDE SEQUENCE [LARGE SCALE GENOMIC DNA]</scope>
    <source>
        <strain evidence="2">Tu4000</strain>
    </source>
</reference>
<evidence type="ECO:0000313" key="2">
    <source>
        <dbReference type="EMBL" id="EFL38110.1"/>
    </source>
</evidence>
<feature type="compositionally biased region" description="Low complexity" evidence="1">
    <location>
        <begin position="82"/>
        <end position="91"/>
    </location>
</feature>
<feature type="compositionally biased region" description="Pro residues" evidence="1">
    <location>
        <begin position="508"/>
        <end position="519"/>
    </location>
</feature>
<dbReference type="Proteomes" id="UP000002968">
    <property type="component" value="Unassembled WGS sequence"/>
</dbReference>
<feature type="compositionally biased region" description="Low complexity" evidence="1">
    <location>
        <begin position="51"/>
        <end position="72"/>
    </location>
</feature>
<feature type="compositionally biased region" description="Low complexity" evidence="1">
    <location>
        <begin position="325"/>
        <end position="345"/>
    </location>
</feature>
<dbReference type="HOGENOM" id="CLU_425079_0_0_11"/>
<feature type="compositionally biased region" description="Low complexity" evidence="1">
    <location>
        <begin position="477"/>
        <end position="507"/>
    </location>
</feature>
<feature type="region of interest" description="Disordered" evidence="1">
    <location>
        <begin position="1"/>
        <end position="312"/>
    </location>
</feature>
<feature type="compositionally biased region" description="Basic and acidic residues" evidence="1">
    <location>
        <begin position="165"/>
        <end position="177"/>
    </location>
</feature>
<evidence type="ECO:0008006" key="4">
    <source>
        <dbReference type="Google" id="ProtNLM"/>
    </source>
</evidence>
<proteinExistence type="predicted"/>
<feature type="compositionally biased region" description="Polar residues" evidence="1">
    <location>
        <begin position="561"/>
        <end position="572"/>
    </location>
</feature>
<accession>D9XNF7</accession>
<name>D9XNF7_9ACTN</name>
<feature type="region of interest" description="Disordered" evidence="1">
    <location>
        <begin position="325"/>
        <end position="605"/>
    </location>
</feature>
<feature type="compositionally biased region" description="Low complexity" evidence="1">
    <location>
        <begin position="127"/>
        <end position="142"/>
    </location>
</feature>
<organism evidence="2 3">
    <name type="scientific">Streptomyces griseoflavus Tu4000</name>
    <dbReference type="NCBI Taxonomy" id="467200"/>
    <lineage>
        <taxon>Bacteria</taxon>
        <taxon>Bacillati</taxon>
        <taxon>Actinomycetota</taxon>
        <taxon>Actinomycetes</taxon>
        <taxon>Kitasatosporales</taxon>
        <taxon>Streptomycetaceae</taxon>
        <taxon>Streptomyces</taxon>
    </lineage>
</organism>
<feature type="compositionally biased region" description="Pro residues" evidence="1">
    <location>
        <begin position="531"/>
        <end position="550"/>
    </location>
</feature>
<gene>
    <name evidence="2" type="ORF">SSRG_00914</name>
</gene>
<feature type="compositionally biased region" description="Pro residues" evidence="1">
    <location>
        <begin position="92"/>
        <end position="108"/>
    </location>
</feature>